<dbReference type="EMBL" id="CATZBU010000013">
    <property type="protein sequence ID" value="CAJ0804443.1"/>
    <property type="molecule type" value="Genomic_DNA"/>
</dbReference>
<proteinExistence type="predicted"/>
<evidence type="ECO:0000313" key="3">
    <source>
        <dbReference type="Proteomes" id="UP001189813"/>
    </source>
</evidence>
<gene>
    <name evidence="2" type="ORF">LMG19083_04059</name>
</gene>
<evidence type="ECO:0000313" key="2">
    <source>
        <dbReference type="EMBL" id="CAJ0804443.1"/>
    </source>
</evidence>
<protein>
    <recommendedName>
        <fullName evidence="4">Type III effector protein</fullName>
    </recommendedName>
</protein>
<keyword evidence="3" id="KW-1185">Reference proteome</keyword>
<organism evidence="2 3">
    <name type="scientific">Ralstonia psammae</name>
    <dbReference type="NCBI Taxonomy" id="3058598"/>
    <lineage>
        <taxon>Bacteria</taxon>
        <taxon>Pseudomonadati</taxon>
        <taxon>Pseudomonadota</taxon>
        <taxon>Betaproteobacteria</taxon>
        <taxon>Burkholderiales</taxon>
        <taxon>Burkholderiaceae</taxon>
        <taxon>Ralstonia</taxon>
    </lineage>
</organism>
<evidence type="ECO:0008006" key="4">
    <source>
        <dbReference type="Google" id="ProtNLM"/>
    </source>
</evidence>
<reference evidence="2 3" key="1">
    <citation type="submission" date="2023-07" db="EMBL/GenBank/DDBJ databases">
        <authorList>
            <person name="Peeters C."/>
        </authorList>
    </citation>
    <scope>NUCLEOTIDE SEQUENCE [LARGE SCALE GENOMIC DNA]</scope>
    <source>
        <strain evidence="2 3">LMG 19083</strain>
    </source>
</reference>
<accession>A0ABM9JU04</accession>
<feature type="compositionally biased region" description="Low complexity" evidence="1">
    <location>
        <begin position="398"/>
        <end position="415"/>
    </location>
</feature>
<feature type="compositionally biased region" description="Low complexity" evidence="1">
    <location>
        <begin position="55"/>
        <end position="79"/>
    </location>
</feature>
<comment type="caution">
    <text evidence="2">The sequence shown here is derived from an EMBL/GenBank/DDBJ whole genome shotgun (WGS) entry which is preliminary data.</text>
</comment>
<evidence type="ECO:0000256" key="1">
    <source>
        <dbReference type="SAM" id="MobiDB-lite"/>
    </source>
</evidence>
<feature type="region of interest" description="Disordered" evidence="1">
    <location>
        <begin position="1"/>
        <end position="85"/>
    </location>
</feature>
<sequence>MSGERINNRPVQATPTPSTPTPAPAHTATGEGPSAPGRLASRPAELAGLGRPPGASSSSRSSASSRSRRANLQSRNAAADSPLDEPAIAEARKTLDHAMRYSFTWHQVAATVLGVASRMLPLAKKGVKTADEAVPALELLRTRKLIANGDEALAEILDLRLKAAMMGVQAHSNVLAEAWDRKQMRGDNMPAEALREPASVTILETPAELKVAHDDLVAYRKVLDRFAETCRDPNTPSAIRPQLKSMLPMVAAYQAQSSRSLRIMQANAVLSTTERLIRMAHDHGLQDVIERTQSLRNALHHRGDEVPTALSALDAKAHEGVGEGAEPQDRLSAEDLAKAIAVVDEYGSGVARVGTLLCLDAAALIKADDTSGLWQAMTEVSLAIAAYRENLLDVCERAGGTRPSPSSSGTAPSAPVSERVARPTGGASGPSRKPRKGRKGAGGASVAAPAEPSLPVTPAPGADAKKQADMLLKKYPSDRLMAAHSAADVLEVARGAGKDTASVANMMRDPKRDAVKTADFVRGMARGWFGEAGPLRRLQAALPAGDERVAQLTERLRALELMEHHLNAWEADELKCDRLPRLNHLDRLLKAAEIQHVGAPVRLPSAGDVGERGLLFEIAIQPKPLSNRTAALPLFVHLHLAEPVEASALSTLEYSDFARVHLKTKEQRALGAKWEDTMHRLGNTEAKVHREQIGPRLLSELFARIQTKASVARA</sequence>
<feature type="region of interest" description="Disordered" evidence="1">
    <location>
        <begin position="398"/>
        <end position="462"/>
    </location>
</feature>
<dbReference type="Proteomes" id="UP001189813">
    <property type="component" value="Unassembled WGS sequence"/>
</dbReference>
<name>A0ABM9JU04_9RALS</name>